<organism evidence="2 3">
    <name type="scientific">Colletotrichum godetiae</name>
    <dbReference type="NCBI Taxonomy" id="1209918"/>
    <lineage>
        <taxon>Eukaryota</taxon>
        <taxon>Fungi</taxon>
        <taxon>Dikarya</taxon>
        <taxon>Ascomycota</taxon>
        <taxon>Pezizomycotina</taxon>
        <taxon>Sordariomycetes</taxon>
        <taxon>Hypocreomycetidae</taxon>
        <taxon>Glomerellales</taxon>
        <taxon>Glomerellaceae</taxon>
        <taxon>Colletotrichum</taxon>
        <taxon>Colletotrichum acutatum species complex</taxon>
    </lineage>
</organism>
<dbReference type="Proteomes" id="UP001224890">
    <property type="component" value="Unassembled WGS sequence"/>
</dbReference>
<feature type="region of interest" description="Disordered" evidence="1">
    <location>
        <begin position="104"/>
        <end position="203"/>
    </location>
</feature>
<comment type="caution">
    <text evidence="2">The sequence shown here is derived from an EMBL/GenBank/DDBJ whole genome shotgun (WGS) entry which is preliminary data.</text>
</comment>
<dbReference type="AlphaFoldDB" id="A0AAJ0ANB5"/>
<evidence type="ECO:0000313" key="3">
    <source>
        <dbReference type="Proteomes" id="UP001224890"/>
    </source>
</evidence>
<proteinExistence type="predicted"/>
<protein>
    <submittedName>
        <fullName evidence="2">Uncharacterized protein</fullName>
    </submittedName>
</protein>
<feature type="compositionally biased region" description="Polar residues" evidence="1">
    <location>
        <begin position="167"/>
        <end position="197"/>
    </location>
</feature>
<sequence>MERGVCLFPTTPQTLRSGRVSVDPSTHKIRGCAAGPARTDRPFAANLPAGPVSSQARDGKMQRIGPRILDRTMVENGTKRCSRMQQDADAGHRLQWCATGPVCDSPPRSKVNIPPRSQESHRMGRKSGGWVLQAPGSVQDLPASPPEASASKVTPLSGTPSPPKAKTSAQHCGTLPNISTHSSLRLHTDTSSQSARLSLSLGV</sequence>
<dbReference type="RefSeq" id="XP_060431058.1">
    <property type="nucleotide sequence ID" value="XM_060572165.1"/>
</dbReference>
<dbReference type="EMBL" id="JAHMHR010000015">
    <property type="protein sequence ID" value="KAK1687363.1"/>
    <property type="molecule type" value="Genomic_DNA"/>
</dbReference>
<dbReference type="GeneID" id="85456691"/>
<evidence type="ECO:0000313" key="2">
    <source>
        <dbReference type="EMBL" id="KAK1687363.1"/>
    </source>
</evidence>
<keyword evidence="3" id="KW-1185">Reference proteome</keyword>
<accession>A0AAJ0ANB5</accession>
<name>A0AAJ0ANB5_9PEZI</name>
<reference evidence="2" key="1">
    <citation type="submission" date="2021-06" db="EMBL/GenBank/DDBJ databases">
        <title>Comparative genomics, transcriptomics and evolutionary studies reveal genomic signatures of adaptation to plant cell wall in hemibiotrophic fungi.</title>
        <authorList>
            <consortium name="DOE Joint Genome Institute"/>
            <person name="Baroncelli R."/>
            <person name="Diaz J.F."/>
            <person name="Benocci T."/>
            <person name="Peng M."/>
            <person name="Battaglia E."/>
            <person name="Haridas S."/>
            <person name="Andreopoulos W."/>
            <person name="Labutti K."/>
            <person name="Pangilinan J."/>
            <person name="Floch G.L."/>
            <person name="Makela M.R."/>
            <person name="Henrissat B."/>
            <person name="Grigoriev I.V."/>
            <person name="Crouch J.A."/>
            <person name="De Vries R.P."/>
            <person name="Sukno S.A."/>
            <person name="Thon M.R."/>
        </authorList>
    </citation>
    <scope>NUCLEOTIDE SEQUENCE</scope>
    <source>
        <strain evidence="2">CBS 193.32</strain>
    </source>
</reference>
<gene>
    <name evidence="2" type="ORF">BDP55DRAFT_630561</name>
</gene>
<evidence type="ECO:0000256" key="1">
    <source>
        <dbReference type="SAM" id="MobiDB-lite"/>
    </source>
</evidence>